<organism evidence="11 12">
    <name type="scientific">Chryseotalea sanaruensis</name>
    <dbReference type="NCBI Taxonomy" id="2482724"/>
    <lineage>
        <taxon>Bacteria</taxon>
        <taxon>Pseudomonadati</taxon>
        <taxon>Bacteroidota</taxon>
        <taxon>Cytophagia</taxon>
        <taxon>Cytophagales</taxon>
        <taxon>Chryseotaleaceae</taxon>
        <taxon>Chryseotalea</taxon>
    </lineage>
</organism>
<evidence type="ECO:0000256" key="4">
    <source>
        <dbReference type="ARBA" id="ARBA00022801"/>
    </source>
</evidence>
<evidence type="ECO:0000256" key="7">
    <source>
        <dbReference type="ARBA" id="ARBA00023125"/>
    </source>
</evidence>
<comment type="subunit">
    <text evidence="9 10">Homodimer, forms a heterotetramer with a Cas2 homodimer.</text>
</comment>
<dbReference type="PANTHER" id="PTHR34353:SF2">
    <property type="entry name" value="CRISPR-ASSOCIATED ENDONUCLEASE CAS1 1"/>
    <property type="match status" value="1"/>
</dbReference>
<gene>
    <name evidence="10" type="primary">cas1</name>
    <name evidence="11" type="ORF">SanaruYs_39190</name>
</gene>
<name>A0A401UFP2_9BACT</name>
<evidence type="ECO:0000256" key="6">
    <source>
        <dbReference type="ARBA" id="ARBA00023118"/>
    </source>
</evidence>
<feature type="binding site" evidence="10">
    <location>
        <position position="219"/>
    </location>
    <ligand>
        <name>Mn(2+)</name>
        <dbReference type="ChEBI" id="CHEBI:29035"/>
    </ligand>
</feature>
<dbReference type="Gene3D" id="1.20.120.920">
    <property type="entry name" value="CRISPR-associated endonuclease Cas1, C-terminal domain"/>
    <property type="match status" value="1"/>
</dbReference>
<keyword evidence="3 10" id="KW-0255">Endonuclease</keyword>
<dbReference type="GO" id="GO:0016787">
    <property type="term" value="F:hydrolase activity"/>
    <property type="evidence" value="ECO:0007669"/>
    <property type="project" value="UniProtKB-KW"/>
</dbReference>
<dbReference type="Pfam" id="PF01867">
    <property type="entry name" value="Cas_Cas1"/>
    <property type="match status" value="1"/>
</dbReference>
<dbReference type="GO" id="GO:0003677">
    <property type="term" value="F:DNA binding"/>
    <property type="evidence" value="ECO:0007669"/>
    <property type="project" value="UniProtKB-KW"/>
</dbReference>
<keyword evidence="1 10" id="KW-0540">Nuclease</keyword>
<feature type="binding site" evidence="10">
    <location>
        <position position="160"/>
    </location>
    <ligand>
        <name>Mn(2+)</name>
        <dbReference type="ChEBI" id="CHEBI:29035"/>
    </ligand>
</feature>
<dbReference type="EMBL" id="BHXQ01000009">
    <property type="protein sequence ID" value="GCC53674.1"/>
    <property type="molecule type" value="Genomic_DNA"/>
</dbReference>
<dbReference type="Proteomes" id="UP000288227">
    <property type="component" value="Unassembled WGS sequence"/>
</dbReference>
<feature type="binding site" evidence="10">
    <location>
        <position position="234"/>
    </location>
    <ligand>
        <name>Mn(2+)</name>
        <dbReference type="ChEBI" id="CHEBI:29035"/>
    </ligand>
</feature>
<evidence type="ECO:0000256" key="10">
    <source>
        <dbReference type="HAMAP-Rule" id="MF_01470"/>
    </source>
</evidence>
<comment type="caution">
    <text evidence="11">The sequence shown here is derived from an EMBL/GenBank/DDBJ whole genome shotgun (WGS) entry which is preliminary data.</text>
</comment>
<evidence type="ECO:0000313" key="12">
    <source>
        <dbReference type="Proteomes" id="UP000288227"/>
    </source>
</evidence>
<protein>
    <recommendedName>
        <fullName evidence="10">CRISPR-associated endonuclease Cas1</fullName>
        <ecNumber evidence="10">3.1.-.-</ecNumber>
    </recommendedName>
</protein>
<keyword evidence="2 10" id="KW-0479">Metal-binding</keyword>
<dbReference type="InterPro" id="IPR019855">
    <property type="entry name" value="CRISPR-assoc_Cas1_NMENI"/>
</dbReference>
<dbReference type="GO" id="GO:0004520">
    <property type="term" value="F:DNA endonuclease activity"/>
    <property type="evidence" value="ECO:0007669"/>
    <property type="project" value="InterPro"/>
</dbReference>
<dbReference type="GO" id="GO:0051607">
    <property type="term" value="P:defense response to virus"/>
    <property type="evidence" value="ECO:0007669"/>
    <property type="project" value="UniProtKB-UniRule"/>
</dbReference>
<keyword evidence="5 10" id="KW-0460">Magnesium</keyword>
<dbReference type="NCBIfam" id="TIGR03639">
    <property type="entry name" value="cas1_NMENI"/>
    <property type="match status" value="1"/>
</dbReference>
<dbReference type="HAMAP" id="MF_01470">
    <property type="entry name" value="Cas1"/>
    <property type="match status" value="1"/>
</dbReference>
<keyword evidence="8 10" id="KW-0464">Manganese</keyword>
<dbReference type="InterPro" id="IPR050646">
    <property type="entry name" value="Cas1"/>
</dbReference>
<evidence type="ECO:0000256" key="1">
    <source>
        <dbReference type="ARBA" id="ARBA00022722"/>
    </source>
</evidence>
<keyword evidence="6 10" id="KW-0051">Antiviral defense</keyword>
<evidence type="ECO:0000256" key="8">
    <source>
        <dbReference type="ARBA" id="ARBA00023211"/>
    </source>
</evidence>
<keyword evidence="7 10" id="KW-0238">DNA-binding</keyword>
<comment type="cofactor">
    <cofactor evidence="10">
        <name>Mg(2+)</name>
        <dbReference type="ChEBI" id="CHEBI:18420"/>
    </cofactor>
    <cofactor evidence="10">
        <name>Mn(2+)</name>
        <dbReference type="ChEBI" id="CHEBI:29035"/>
    </cofactor>
</comment>
<dbReference type="OrthoDB" id="9803119at2"/>
<reference evidence="11 12" key="1">
    <citation type="submission" date="2018-11" db="EMBL/GenBank/DDBJ databases">
        <title>Chryseotalea sanarue gen. nov., sp., nov., a member of the family Cytophagaceae, isolated from a brackish lake in Hamamatsu Japan.</title>
        <authorList>
            <person name="Maejima Y."/>
            <person name="Iino T."/>
            <person name="Muraguchi Y."/>
            <person name="Fukuda K."/>
            <person name="Ohkuma M."/>
            <person name="Moriuchi R."/>
            <person name="Dohra H."/>
            <person name="Kimbara K."/>
            <person name="Shintani M."/>
        </authorList>
    </citation>
    <scope>NUCLEOTIDE SEQUENCE [LARGE SCALE GENOMIC DNA]</scope>
    <source>
        <strain evidence="11 12">Ys</strain>
    </source>
</reference>
<dbReference type="InterPro" id="IPR042206">
    <property type="entry name" value="CRISPR-assoc_Cas1_C"/>
</dbReference>
<dbReference type="InterPro" id="IPR002729">
    <property type="entry name" value="CRISPR-assoc_Cas1"/>
</dbReference>
<sequence length="311" mass="34877">MIKRTLYFGNPAYLSRKDEQLVVRLPEVEKNDTLPETFKKEAQALIPIEDIGVVILDHTRLTITQYLIDGLLENNVALITCNSLHHPTGLMLNLAGHTLQSAKFKVQVEASAPLTKQLWQQTIKAKVSNQGLLLKRYGIEAGNLMKWAGDVKSGDADNTEARAAAYYWKNIFPEIEGFRREREGIPPNNLLNYTYAILRAIIARSLVGSGLLPTLGIYHRNQYNHYCLADDIMEPYRPFADALVCGIIRNGEVYDELNTSIKKQLLSIASVDVLMDGERSPLMVAAQRTTASLAKCFEGKAKRIIYPELSD</sequence>
<dbReference type="GO" id="GO:0046872">
    <property type="term" value="F:metal ion binding"/>
    <property type="evidence" value="ECO:0007669"/>
    <property type="project" value="UniProtKB-UniRule"/>
</dbReference>
<evidence type="ECO:0000256" key="5">
    <source>
        <dbReference type="ARBA" id="ARBA00022842"/>
    </source>
</evidence>
<keyword evidence="4 10" id="KW-0378">Hydrolase</keyword>
<dbReference type="AlphaFoldDB" id="A0A401UFP2"/>
<proteinExistence type="inferred from homology"/>
<dbReference type="Gene3D" id="3.100.10.20">
    <property type="entry name" value="CRISPR-associated endonuclease Cas1, N-terminal domain"/>
    <property type="match status" value="1"/>
</dbReference>
<accession>A0A401UFP2</accession>
<evidence type="ECO:0000256" key="9">
    <source>
        <dbReference type="ARBA" id="ARBA00038592"/>
    </source>
</evidence>
<dbReference type="EC" id="3.1.-.-" evidence="10"/>
<dbReference type="PANTHER" id="PTHR34353">
    <property type="entry name" value="CRISPR-ASSOCIATED ENDONUCLEASE CAS1 1"/>
    <property type="match status" value="1"/>
</dbReference>
<keyword evidence="12" id="KW-1185">Reference proteome</keyword>
<comment type="similarity">
    <text evidence="10">Belongs to the CRISPR-associated endonuclease Cas1 family.</text>
</comment>
<evidence type="ECO:0000256" key="3">
    <source>
        <dbReference type="ARBA" id="ARBA00022759"/>
    </source>
</evidence>
<evidence type="ECO:0000313" key="11">
    <source>
        <dbReference type="EMBL" id="GCC53674.1"/>
    </source>
</evidence>
<dbReference type="InterPro" id="IPR042211">
    <property type="entry name" value="CRISPR-assoc_Cas1_N"/>
</dbReference>
<comment type="function">
    <text evidence="10">CRISPR (clustered regularly interspaced short palindromic repeat), is an adaptive immune system that provides protection against mobile genetic elements (viruses, transposable elements and conjugative plasmids). CRISPR clusters contain spacers, sequences complementary to antecedent mobile elements, and target invading nucleic acids. CRISPR clusters are transcribed and processed into CRISPR RNA (crRNA). Acts as a dsDNA endonuclease. Involved in the integration of spacer DNA into the CRISPR cassette.</text>
</comment>
<dbReference type="GO" id="GO:0043571">
    <property type="term" value="P:maintenance of CRISPR repeat elements"/>
    <property type="evidence" value="ECO:0007669"/>
    <property type="project" value="UniProtKB-UniRule"/>
</dbReference>
<dbReference type="RefSeq" id="WP_127124324.1">
    <property type="nucleotide sequence ID" value="NZ_BHXQ01000009.1"/>
</dbReference>
<evidence type="ECO:0000256" key="2">
    <source>
        <dbReference type="ARBA" id="ARBA00022723"/>
    </source>
</evidence>